<feature type="region of interest" description="Disordered" evidence="6">
    <location>
        <begin position="583"/>
        <end position="612"/>
    </location>
</feature>
<dbReference type="AlphaFoldDB" id="A0A0B7JVY8"/>
<evidence type="ECO:0000256" key="6">
    <source>
        <dbReference type="SAM" id="MobiDB-lite"/>
    </source>
</evidence>
<feature type="transmembrane region" description="Helical" evidence="7">
    <location>
        <begin position="522"/>
        <end position="542"/>
    </location>
</feature>
<feature type="transmembrane region" description="Helical" evidence="7">
    <location>
        <begin position="427"/>
        <end position="448"/>
    </location>
</feature>
<dbReference type="Proteomes" id="UP000616885">
    <property type="component" value="Unassembled WGS sequence"/>
</dbReference>
<feature type="transmembrane region" description="Helical" evidence="7">
    <location>
        <begin position="454"/>
        <end position="475"/>
    </location>
</feature>
<feature type="domain" description="Major facilitator superfamily (MFS) profile" evidence="8">
    <location>
        <begin position="120"/>
        <end position="546"/>
    </location>
</feature>
<feature type="transmembrane region" description="Helical" evidence="7">
    <location>
        <begin position="348"/>
        <end position="372"/>
    </location>
</feature>
<feature type="compositionally biased region" description="Basic and acidic residues" evidence="6">
    <location>
        <begin position="583"/>
        <end position="593"/>
    </location>
</feature>
<dbReference type="PANTHER" id="PTHR23502:SF12">
    <property type="entry name" value="MULTIDRUG TRANSPORTER, PUTATIVE (AFU_ORTHOLOGUE AFUA_1G06440)-RELATED"/>
    <property type="match status" value="1"/>
</dbReference>
<feature type="transmembrane region" description="Helical" evidence="7">
    <location>
        <begin position="487"/>
        <end position="510"/>
    </location>
</feature>
<feature type="transmembrane region" description="Helical" evidence="7">
    <location>
        <begin position="210"/>
        <end position="228"/>
    </location>
</feature>
<dbReference type="CDD" id="cd17323">
    <property type="entry name" value="MFS_Tpo1_MDR_like"/>
    <property type="match status" value="1"/>
</dbReference>
<feature type="transmembrane region" description="Helical" evidence="7">
    <location>
        <begin position="115"/>
        <end position="135"/>
    </location>
</feature>
<evidence type="ECO:0000256" key="7">
    <source>
        <dbReference type="SAM" id="Phobius"/>
    </source>
</evidence>
<dbReference type="FunFam" id="1.20.1250.20:FF:000011">
    <property type="entry name" value="MFS multidrug transporter, putative"/>
    <property type="match status" value="1"/>
</dbReference>
<dbReference type="SUPFAM" id="SSF103473">
    <property type="entry name" value="MFS general substrate transporter"/>
    <property type="match status" value="1"/>
</dbReference>
<dbReference type="EMBL" id="CDPU01000005">
    <property type="protein sequence ID" value="CEO46770.1"/>
    <property type="molecule type" value="Genomic_DNA"/>
</dbReference>
<feature type="transmembrane region" description="Helical" evidence="7">
    <location>
        <begin position="384"/>
        <end position="406"/>
    </location>
</feature>
<dbReference type="Pfam" id="PF07690">
    <property type="entry name" value="MFS_1"/>
    <property type="match status" value="1"/>
</dbReference>
<evidence type="ECO:0000313" key="9">
    <source>
        <dbReference type="EMBL" id="CEO46770.1"/>
    </source>
</evidence>
<feature type="transmembrane region" description="Helical" evidence="7">
    <location>
        <begin position="274"/>
        <end position="293"/>
    </location>
</feature>
<keyword evidence="2 7" id="KW-0812">Transmembrane</keyword>
<comment type="subcellular location">
    <subcellularLocation>
        <location evidence="1">Membrane</location>
        <topology evidence="1">Multi-pass membrane protein</topology>
    </subcellularLocation>
</comment>
<keyword evidence="3 7" id="KW-1133">Transmembrane helix</keyword>
<dbReference type="InterPro" id="IPR020846">
    <property type="entry name" value="MFS_dom"/>
</dbReference>
<gene>
    <name evidence="9" type="ORF">BN869_000002825_1</name>
    <name evidence="10" type="ORF">IM811_007550</name>
</gene>
<dbReference type="PROSITE" id="PS50850">
    <property type="entry name" value="MFS"/>
    <property type="match status" value="1"/>
</dbReference>
<reference evidence="10" key="2">
    <citation type="submission" date="2020-10" db="EMBL/GenBank/DDBJ databases">
        <title>High-Quality Genome Resource of Clonostachys rosea strain S41 by Oxford Nanopore Long-Read Sequencing.</title>
        <authorList>
            <person name="Wang H."/>
        </authorList>
    </citation>
    <scope>NUCLEOTIDE SEQUENCE</scope>
    <source>
        <strain evidence="10">S41</strain>
    </source>
</reference>
<keyword evidence="5" id="KW-0325">Glycoprotein</keyword>
<organism evidence="9">
    <name type="scientific">Bionectria ochroleuca</name>
    <name type="common">Gliocladium roseum</name>
    <dbReference type="NCBI Taxonomy" id="29856"/>
    <lineage>
        <taxon>Eukaryota</taxon>
        <taxon>Fungi</taxon>
        <taxon>Dikarya</taxon>
        <taxon>Ascomycota</taxon>
        <taxon>Pezizomycotina</taxon>
        <taxon>Sordariomycetes</taxon>
        <taxon>Hypocreomycetidae</taxon>
        <taxon>Hypocreales</taxon>
        <taxon>Bionectriaceae</taxon>
        <taxon>Clonostachys</taxon>
    </lineage>
</organism>
<dbReference type="GO" id="GO:0005886">
    <property type="term" value="C:plasma membrane"/>
    <property type="evidence" value="ECO:0007669"/>
    <property type="project" value="TreeGrafter"/>
</dbReference>
<dbReference type="Gene3D" id="1.20.1250.20">
    <property type="entry name" value="MFS general substrate transporter like domains"/>
    <property type="match status" value="1"/>
</dbReference>
<dbReference type="EMBL" id="JADCTT010000002">
    <property type="protein sequence ID" value="KAF9756606.1"/>
    <property type="molecule type" value="Genomic_DNA"/>
</dbReference>
<dbReference type="InterPro" id="IPR036259">
    <property type="entry name" value="MFS_trans_sf"/>
</dbReference>
<evidence type="ECO:0000256" key="3">
    <source>
        <dbReference type="ARBA" id="ARBA00022989"/>
    </source>
</evidence>
<evidence type="ECO:0000256" key="1">
    <source>
        <dbReference type="ARBA" id="ARBA00004141"/>
    </source>
</evidence>
<dbReference type="GO" id="GO:0022857">
    <property type="term" value="F:transmembrane transporter activity"/>
    <property type="evidence" value="ECO:0007669"/>
    <property type="project" value="InterPro"/>
</dbReference>
<dbReference type="PANTHER" id="PTHR23502">
    <property type="entry name" value="MAJOR FACILITATOR SUPERFAMILY"/>
    <property type="match status" value="1"/>
</dbReference>
<accession>A0A0B7JVY8</accession>
<name>A0A0B7JVY8_BIOOC</name>
<evidence type="ECO:0000256" key="5">
    <source>
        <dbReference type="ARBA" id="ARBA00023180"/>
    </source>
</evidence>
<protein>
    <recommendedName>
        <fullName evidence="8">Major facilitator superfamily (MFS) profile domain-containing protein</fullName>
    </recommendedName>
</protein>
<sequence length="612" mass="66985">MEKDMNQDAEKAVPRTSTSDASSSSSSGSDSIRLEPIQTNRTNHSLRSVATHRLDGTDPYQNLENALTPDPEFAAECIAHTRTAASTASNASRPPDFEVVFEDGDPENPKNWSTLYRAWIIAALAYTGWIVVLYSTSYASTIPGLVEEFDSSTTIATLGMTTYLLGLAAGSLFLAPVSELYGRQNVYLVCLSCWALLILPSGLATNLTSIIVSRFFCAFFGAVMIANSPGTVVDIANPEFLAFVLSMWSIAPMNAPSTGGIIGGFVYQYLGWRWSGWIVLIGGGVGIGLMATCKETYPPTILQRKAARLRKETGDERWWCQFDQRVSNFELAKINLKRPIILFFTEPILWFLNFWLSLVYGVLYLCFVAYPIVFSQHRGWTPGISGLAFSGIGIGTMIAILTEPLIRRFINSQPRDPETGKVPPESTALVMAIGSIFTAIGQLVFAWTCLPTTIHWVIPIIFGIPFGLGNTLSFIYGANYLAGAYGIYSASALAGNAVVRSIFGGVLPLAGARMYQALTPQWAGTLLGLLEVMMIPIPFVFWKYGAKIRSKSPVICQLREEQERLDARRARYLAKLARREAQAAERNLEKNSGAEEEVTVTEGPGEEKVSSA</sequence>
<evidence type="ECO:0000256" key="2">
    <source>
        <dbReference type="ARBA" id="ARBA00022692"/>
    </source>
</evidence>
<feature type="compositionally biased region" description="Low complexity" evidence="6">
    <location>
        <begin position="16"/>
        <end position="31"/>
    </location>
</feature>
<evidence type="ECO:0000256" key="4">
    <source>
        <dbReference type="ARBA" id="ARBA00023136"/>
    </source>
</evidence>
<evidence type="ECO:0000313" key="10">
    <source>
        <dbReference type="EMBL" id="KAF9756606.1"/>
    </source>
</evidence>
<evidence type="ECO:0000259" key="8">
    <source>
        <dbReference type="PROSITE" id="PS50850"/>
    </source>
</evidence>
<feature type="transmembrane region" description="Helical" evidence="7">
    <location>
        <begin position="240"/>
        <end position="268"/>
    </location>
</feature>
<feature type="transmembrane region" description="Helical" evidence="7">
    <location>
        <begin position="155"/>
        <end position="174"/>
    </location>
</feature>
<reference evidence="9" key="1">
    <citation type="submission" date="2015-01" db="EMBL/GenBank/DDBJ databases">
        <authorList>
            <person name="Durling Mikael"/>
        </authorList>
    </citation>
    <scope>NUCLEOTIDE SEQUENCE</scope>
</reference>
<dbReference type="InterPro" id="IPR011701">
    <property type="entry name" value="MFS"/>
</dbReference>
<keyword evidence="4 7" id="KW-0472">Membrane</keyword>
<proteinExistence type="predicted"/>
<feature type="region of interest" description="Disordered" evidence="6">
    <location>
        <begin position="1"/>
        <end position="43"/>
    </location>
</feature>
<feature type="compositionally biased region" description="Basic and acidic residues" evidence="6">
    <location>
        <begin position="1"/>
        <end position="13"/>
    </location>
</feature>
<feature type="transmembrane region" description="Helical" evidence="7">
    <location>
        <begin position="186"/>
        <end position="204"/>
    </location>
</feature>